<proteinExistence type="inferred from homology"/>
<dbReference type="GO" id="GO:0005730">
    <property type="term" value="C:nucleolus"/>
    <property type="evidence" value="ECO:0007669"/>
    <property type="project" value="TreeGrafter"/>
</dbReference>
<evidence type="ECO:0000313" key="5">
    <source>
        <dbReference type="Proteomes" id="UP001280121"/>
    </source>
</evidence>
<comment type="similarity">
    <text evidence="1">Belongs to the KRI1 family.</text>
</comment>
<feature type="region of interest" description="Disordered" evidence="2">
    <location>
        <begin position="431"/>
        <end position="455"/>
    </location>
</feature>
<feature type="compositionally biased region" description="Basic and acidic residues" evidence="2">
    <location>
        <begin position="228"/>
        <end position="237"/>
    </location>
</feature>
<dbReference type="GO" id="GO:0030686">
    <property type="term" value="C:90S preribosome"/>
    <property type="evidence" value="ECO:0007669"/>
    <property type="project" value="TreeGrafter"/>
</dbReference>
<feature type="region of interest" description="Disordered" evidence="2">
    <location>
        <begin position="85"/>
        <end position="107"/>
    </location>
</feature>
<feature type="compositionally biased region" description="Basic residues" evidence="2">
    <location>
        <begin position="680"/>
        <end position="690"/>
    </location>
</feature>
<feature type="region of interest" description="Disordered" evidence="2">
    <location>
        <begin position="323"/>
        <end position="354"/>
    </location>
</feature>
<dbReference type="EMBL" id="JANJYI010000006">
    <property type="protein sequence ID" value="KAK2645524.1"/>
    <property type="molecule type" value="Genomic_DNA"/>
</dbReference>
<dbReference type="GO" id="GO:0000447">
    <property type="term" value="P:endonucleolytic cleavage in ITS1 to separate SSU-rRNA from 5.8S rRNA and LSU-rRNA from tricistronic rRNA transcript (SSU-rRNA, 5.8S rRNA, LSU-rRNA)"/>
    <property type="evidence" value="ECO:0007669"/>
    <property type="project" value="TreeGrafter"/>
</dbReference>
<dbReference type="Pfam" id="PF05178">
    <property type="entry name" value="Kri1"/>
    <property type="match status" value="1"/>
</dbReference>
<feature type="compositionally biased region" description="Basic and acidic residues" evidence="2">
    <location>
        <begin position="176"/>
        <end position="187"/>
    </location>
</feature>
<feature type="compositionally biased region" description="Acidic residues" evidence="2">
    <location>
        <begin position="487"/>
        <end position="529"/>
    </location>
</feature>
<evidence type="ECO:0000259" key="3">
    <source>
        <dbReference type="Pfam" id="PF12936"/>
    </source>
</evidence>
<accession>A0AAD9WVM4</accession>
<feature type="compositionally biased region" description="Acidic residues" evidence="2">
    <location>
        <begin position="139"/>
        <end position="151"/>
    </location>
</feature>
<feature type="domain" description="Kri1-like C-terminal" evidence="3">
    <location>
        <begin position="547"/>
        <end position="631"/>
    </location>
</feature>
<dbReference type="PANTHER" id="PTHR14490">
    <property type="entry name" value="ZINC FINGER, ZZ TYPE"/>
    <property type="match status" value="1"/>
</dbReference>
<feature type="region of interest" description="Disordered" evidence="2">
    <location>
        <begin position="132"/>
        <end position="164"/>
    </location>
</feature>
<keyword evidence="5" id="KW-1185">Reference proteome</keyword>
<sequence>QLRSLSSSLAPHLQPRPLSLPPLSSPISVFDLRILQLRPMGRLKLFDEEENVDVSKIEIDEEYAKRLEYNKKREDLQRYEELKKRGVVEESDGESTEAEEDNNEIKGSVKGDLKFINALLLVKKQDPSLKEKDVKLFESESDGSEDDEEESGNVGGKVGDKKKKKAMYLKDVMAKHLIEEGPEFKEEKEEELDEKKKRKQSYTEEQEEMRKAFLDAIKEAAGNEEEDGFLKEKRRENNDEDVEDDDNEEFVNKLDEYFGGDGELDENKMFLKDFFKNKMWIDKKKKEKVDIDEEEVEDLLREDDELERQELYETKFRHEEEVDDRVMGHSRKVEGSVRKKENARKEQRKSKEQRMKIAELERQEELKYLKNLKKKEMKERMKKVMTIAGFKEDEDLPLNLKDLDDEFDPDEYDKMMKAVFGDKYYDTADVDPEFGFDREGDEDEIEKPDFDKEDELLGLPKGWDVIKSGDGFKAARERSLKHKLEISDDDDDDCEREEEEDGGSDREEEEDSADDDEGLKEGGEEENEVHEESKRKRKRKMSLVRRAKEEMLEEFYKLDYEDTIGDLKTRFKYAKVKPNRYGLKTKEILVLDDNELNQYVSVKKLAPYREKEWKIPDVQRYQQKMKTKELLQGQKSDDRKKGKRKRSKSDAMESTSDIGAKRAEKAQLQEPATDIGNLSKRAKTRRRQAKPKLSQSRLIAYGKIPSKSKSKVEQ</sequence>
<feature type="region of interest" description="Disordered" evidence="2">
    <location>
        <begin position="624"/>
        <end position="714"/>
    </location>
</feature>
<comment type="caution">
    <text evidence="4">The sequence shown here is derived from an EMBL/GenBank/DDBJ whole genome shotgun (WGS) entry which is preliminary data.</text>
</comment>
<dbReference type="InterPro" id="IPR024626">
    <property type="entry name" value="Kri1-like_C"/>
</dbReference>
<evidence type="ECO:0000256" key="1">
    <source>
        <dbReference type="ARBA" id="ARBA00007473"/>
    </source>
</evidence>
<dbReference type="AlphaFoldDB" id="A0AAD9WVM4"/>
<feature type="region of interest" description="Disordered" evidence="2">
    <location>
        <begin position="176"/>
        <end position="260"/>
    </location>
</feature>
<reference evidence="4" key="1">
    <citation type="journal article" date="2023" name="Plant J.">
        <title>Genome sequences and population genomics provide insights into the demographic history, inbreeding, and mutation load of two 'living fossil' tree species of Dipteronia.</title>
        <authorList>
            <person name="Feng Y."/>
            <person name="Comes H.P."/>
            <person name="Chen J."/>
            <person name="Zhu S."/>
            <person name="Lu R."/>
            <person name="Zhang X."/>
            <person name="Li P."/>
            <person name="Qiu J."/>
            <person name="Olsen K.M."/>
            <person name="Qiu Y."/>
        </authorList>
    </citation>
    <scope>NUCLEOTIDE SEQUENCE</scope>
    <source>
        <strain evidence="4">KIB01</strain>
    </source>
</reference>
<dbReference type="InterPro" id="IPR018034">
    <property type="entry name" value="Kri1"/>
</dbReference>
<feature type="region of interest" description="Disordered" evidence="2">
    <location>
        <begin position="478"/>
        <end position="542"/>
    </location>
</feature>
<feature type="region of interest" description="Disordered" evidence="2">
    <location>
        <begin position="1"/>
        <end position="23"/>
    </location>
</feature>
<protein>
    <recommendedName>
        <fullName evidence="3">Kri1-like C-terminal domain-containing protein</fullName>
    </recommendedName>
</protein>
<feature type="compositionally biased region" description="Acidic residues" evidence="2">
    <location>
        <begin position="238"/>
        <end position="249"/>
    </location>
</feature>
<feature type="compositionally biased region" description="Acidic residues" evidence="2">
    <location>
        <begin position="89"/>
        <end position="102"/>
    </location>
</feature>
<name>A0AAD9WVM4_9ROSI</name>
<evidence type="ECO:0000313" key="4">
    <source>
        <dbReference type="EMBL" id="KAK2645524.1"/>
    </source>
</evidence>
<feature type="non-terminal residue" evidence="4">
    <location>
        <position position="1"/>
    </location>
</feature>
<gene>
    <name evidence="4" type="ORF">Ddye_020719</name>
</gene>
<organism evidence="4 5">
    <name type="scientific">Dipteronia dyeriana</name>
    <dbReference type="NCBI Taxonomy" id="168575"/>
    <lineage>
        <taxon>Eukaryota</taxon>
        <taxon>Viridiplantae</taxon>
        <taxon>Streptophyta</taxon>
        <taxon>Embryophyta</taxon>
        <taxon>Tracheophyta</taxon>
        <taxon>Spermatophyta</taxon>
        <taxon>Magnoliopsida</taxon>
        <taxon>eudicotyledons</taxon>
        <taxon>Gunneridae</taxon>
        <taxon>Pentapetalae</taxon>
        <taxon>rosids</taxon>
        <taxon>malvids</taxon>
        <taxon>Sapindales</taxon>
        <taxon>Sapindaceae</taxon>
        <taxon>Hippocastanoideae</taxon>
        <taxon>Acereae</taxon>
        <taxon>Dipteronia</taxon>
    </lineage>
</organism>
<dbReference type="Proteomes" id="UP001280121">
    <property type="component" value="Unassembled WGS sequence"/>
</dbReference>
<dbReference type="Pfam" id="PF12936">
    <property type="entry name" value="Kri1_C"/>
    <property type="match status" value="1"/>
</dbReference>
<dbReference type="PANTHER" id="PTHR14490:SF5">
    <property type="entry name" value="PROTEIN KRI1 HOMOLOG"/>
    <property type="match status" value="1"/>
</dbReference>
<evidence type="ECO:0000256" key="2">
    <source>
        <dbReference type="SAM" id="MobiDB-lite"/>
    </source>
</evidence>
<feature type="compositionally biased region" description="Basic and acidic residues" evidence="2">
    <location>
        <begin position="208"/>
        <end position="218"/>
    </location>
</feature>